<dbReference type="GO" id="GO:0004540">
    <property type="term" value="F:RNA nuclease activity"/>
    <property type="evidence" value="ECO:0007669"/>
    <property type="project" value="InterPro"/>
</dbReference>
<organism evidence="9 10">
    <name type="scientific">Palleronia marisminoris</name>
    <dbReference type="NCBI Taxonomy" id="315423"/>
    <lineage>
        <taxon>Bacteria</taxon>
        <taxon>Pseudomonadati</taxon>
        <taxon>Pseudomonadota</taxon>
        <taxon>Alphaproteobacteria</taxon>
        <taxon>Rhodobacterales</taxon>
        <taxon>Roseobacteraceae</taxon>
        <taxon>Palleronia</taxon>
    </lineage>
</organism>
<dbReference type="GO" id="GO:0003723">
    <property type="term" value="F:RNA binding"/>
    <property type="evidence" value="ECO:0007669"/>
    <property type="project" value="UniProtKB-KW"/>
</dbReference>
<dbReference type="Proteomes" id="UP000193870">
    <property type="component" value="Unassembled WGS sequence"/>
</dbReference>
<dbReference type="Pfam" id="PF10150">
    <property type="entry name" value="RNase_E_G"/>
    <property type="match status" value="2"/>
</dbReference>
<dbReference type="EMBL" id="FWFV01000009">
    <property type="protein sequence ID" value="SLN61235.1"/>
    <property type="molecule type" value="Genomic_DNA"/>
</dbReference>
<dbReference type="AlphaFoldDB" id="A0A1Y5TD09"/>
<sequence>MKGTTIHLDTFAGRLAAARMKDGLLDDLLVAPDEGTPLPGAIYRATVDRVLKGQGGAMLNLPEGTAYLRGAKGLRPGESLQVQVTGYAEAGKAVPVTDRPLFKSRFAIATPGKPGFNVSRQIRDDDLRDGLLELAHDTLGPPGEIGLILRSAAAEGNLDEIAADIVAMTDLARQVAEDQSREPLLLVDGSDPHTEAWREWPLPDALHTEPGNFAEHGIDEMIEDLRQPRVNLSGDHWISIEPTRALVAVDVNTGADASLAAGLKADIAAARALPAALRCRGLGGQIVIDMAPAPKKDRRQIEQVLRAAFRTDPVDTVLAGWTPLGHFELQRKRERLPLHRIFEG</sequence>
<evidence type="ECO:0000256" key="3">
    <source>
        <dbReference type="ARBA" id="ARBA00022723"/>
    </source>
</evidence>
<evidence type="ECO:0000256" key="6">
    <source>
        <dbReference type="ARBA" id="ARBA00022842"/>
    </source>
</evidence>
<evidence type="ECO:0000313" key="10">
    <source>
        <dbReference type="Proteomes" id="UP000193870"/>
    </source>
</evidence>
<keyword evidence="7" id="KW-0694">RNA-binding</keyword>
<evidence type="ECO:0000256" key="5">
    <source>
        <dbReference type="ARBA" id="ARBA00022801"/>
    </source>
</evidence>
<evidence type="ECO:0000259" key="8">
    <source>
        <dbReference type="Pfam" id="PF10150"/>
    </source>
</evidence>
<comment type="cofactor">
    <cofactor evidence="1">
        <name>Mg(2+)</name>
        <dbReference type="ChEBI" id="CHEBI:18420"/>
    </cofactor>
</comment>
<dbReference type="GO" id="GO:0016787">
    <property type="term" value="F:hydrolase activity"/>
    <property type="evidence" value="ECO:0007669"/>
    <property type="project" value="UniProtKB-KW"/>
</dbReference>
<evidence type="ECO:0000313" key="9">
    <source>
        <dbReference type="EMBL" id="SLN61235.1"/>
    </source>
</evidence>
<dbReference type="InterPro" id="IPR019307">
    <property type="entry name" value="RNA-bd_AU-1/RNase_E/G"/>
</dbReference>
<dbReference type="PANTHER" id="PTHR30001">
    <property type="entry name" value="RIBONUCLEASE"/>
    <property type="match status" value="1"/>
</dbReference>
<evidence type="ECO:0000256" key="7">
    <source>
        <dbReference type="ARBA" id="ARBA00022884"/>
    </source>
</evidence>
<dbReference type="PANTHER" id="PTHR30001:SF1">
    <property type="entry name" value="RIBONUCLEASE E_G-LIKE PROTEIN, CHLOROPLASTIC"/>
    <property type="match status" value="1"/>
</dbReference>
<protein>
    <submittedName>
        <fullName evidence="9">Ribonuclease G</fullName>
        <ecNumber evidence="9">3.1.26.-</ecNumber>
    </submittedName>
</protein>
<dbReference type="InterPro" id="IPR004659">
    <property type="entry name" value="RNase_E/G"/>
</dbReference>
<dbReference type="STRING" id="315423.SAMN04488020_11028"/>
<dbReference type="GO" id="GO:0006364">
    <property type="term" value="P:rRNA processing"/>
    <property type="evidence" value="ECO:0007669"/>
    <property type="project" value="TreeGrafter"/>
</dbReference>
<dbReference type="EC" id="3.1.26.-" evidence="9"/>
<reference evidence="9 10" key="1">
    <citation type="submission" date="2017-03" db="EMBL/GenBank/DDBJ databases">
        <authorList>
            <person name="Afonso C.L."/>
            <person name="Miller P.J."/>
            <person name="Scott M.A."/>
            <person name="Spackman E."/>
            <person name="Goraichik I."/>
            <person name="Dimitrov K.M."/>
            <person name="Suarez D.L."/>
            <person name="Swayne D.E."/>
        </authorList>
    </citation>
    <scope>NUCLEOTIDE SEQUENCE [LARGE SCALE GENOMIC DNA]</scope>
    <source>
        <strain evidence="9 10">CECT 7066</strain>
    </source>
</reference>
<gene>
    <name evidence="9" type="primary">rng</name>
    <name evidence="9" type="ORF">PAM7066_03050</name>
</gene>
<dbReference type="GO" id="GO:0004519">
    <property type="term" value="F:endonuclease activity"/>
    <property type="evidence" value="ECO:0007669"/>
    <property type="project" value="UniProtKB-KW"/>
</dbReference>
<evidence type="ECO:0000256" key="2">
    <source>
        <dbReference type="ARBA" id="ARBA00022722"/>
    </source>
</evidence>
<accession>A0A1Y5TD09</accession>
<dbReference type="RefSeq" id="WP_085855040.1">
    <property type="nucleotide sequence ID" value="NZ_FOPF01000010.1"/>
</dbReference>
<evidence type="ECO:0000256" key="4">
    <source>
        <dbReference type="ARBA" id="ARBA00022759"/>
    </source>
</evidence>
<name>A0A1Y5TD09_9RHOB</name>
<keyword evidence="4" id="KW-0255">Endonuclease</keyword>
<keyword evidence="5 9" id="KW-0378">Hydrolase</keyword>
<feature type="domain" description="RNA-binding protein AU-1/Ribonuclease E/G" evidence="8">
    <location>
        <begin position="103"/>
        <end position="199"/>
    </location>
</feature>
<keyword evidence="6" id="KW-0460">Magnesium</keyword>
<keyword evidence="3" id="KW-0479">Metal-binding</keyword>
<dbReference type="GO" id="GO:0046872">
    <property type="term" value="F:metal ion binding"/>
    <property type="evidence" value="ECO:0007669"/>
    <property type="project" value="UniProtKB-KW"/>
</dbReference>
<proteinExistence type="predicted"/>
<dbReference type="GO" id="GO:0005737">
    <property type="term" value="C:cytoplasm"/>
    <property type="evidence" value="ECO:0007669"/>
    <property type="project" value="TreeGrafter"/>
</dbReference>
<dbReference type="OrthoDB" id="9804278at2"/>
<feature type="domain" description="RNA-binding protein AU-1/Ribonuclease E/G" evidence="8">
    <location>
        <begin position="212"/>
        <end position="333"/>
    </location>
</feature>
<evidence type="ECO:0000256" key="1">
    <source>
        <dbReference type="ARBA" id="ARBA00001946"/>
    </source>
</evidence>
<keyword evidence="2" id="KW-0540">Nuclease</keyword>
<keyword evidence="10" id="KW-1185">Reference proteome</keyword>